<gene>
    <name evidence="1" type="ORF">F511_25622</name>
</gene>
<protein>
    <submittedName>
        <fullName evidence="1">Uncharacterized protein</fullName>
    </submittedName>
</protein>
<reference evidence="1 2" key="1">
    <citation type="journal article" date="2015" name="Proc. Natl. Acad. Sci. U.S.A.">
        <title>The resurrection genome of Boea hygrometrica: A blueprint for survival of dehydration.</title>
        <authorList>
            <person name="Xiao L."/>
            <person name="Yang G."/>
            <person name="Zhang L."/>
            <person name="Yang X."/>
            <person name="Zhao S."/>
            <person name="Ji Z."/>
            <person name="Zhou Q."/>
            <person name="Hu M."/>
            <person name="Wang Y."/>
            <person name="Chen M."/>
            <person name="Xu Y."/>
            <person name="Jin H."/>
            <person name="Xiao X."/>
            <person name="Hu G."/>
            <person name="Bao F."/>
            <person name="Hu Y."/>
            <person name="Wan P."/>
            <person name="Li L."/>
            <person name="Deng X."/>
            <person name="Kuang T."/>
            <person name="Xiang C."/>
            <person name="Zhu J.K."/>
            <person name="Oliver M.J."/>
            <person name="He Y."/>
        </authorList>
    </citation>
    <scope>NUCLEOTIDE SEQUENCE [LARGE SCALE GENOMIC DNA]</scope>
    <source>
        <strain evidence="2">cv. XS01</strain>
    </source>
</reference>
<proteinExistence type="predicted"/>
<dbReference type="EMBL" id="KQ992337">
    <property type="protein sequence ID" value="KZV50760.1"/>
    <property type="molecule type" value="Genomic_DNA"/>
</dbReference>
<name>A0A2Z7CUI6_9LAMI</name>
<accession>A0A2Z7CUI6</accession>
<evidence type="ECO:0000313" key="1">
    <source>
        <dbReference type="EMBL" id="KZV50760.1"/>
    </source>
</evidence>
<sequence length="166" mass="18477">MKRPRAEESAGGLALMTSSVMSSYSADDLREQSQESADSLYIQTQERSDVVEEAIQSQATIQQMLFALINQSQDTSWKHMFNTSWTTRRKQQQHPVVKYNESTVATHPVVGKSSRRKSRLSHTVEAGVHLWSLGVLTAADCGIGSVHEVVRSNLLVEPSEVEEGEM</sequence>
<organism evidence="1 2">
    <name type="scientific">Dorcoceras hygrometricum</name>
    <dbReference type="NCBI Taxonomy" id="472368"/>
    <lineage>
        <taxon>Eukaryota</taxon>
        <taxon>Viridiplantae</taxon>
        <taxon>Streptophyta</taxon>
        <taxon>Embryophyta</taxon>
        <taxon>Tracheophyta</taxon>
        <taxon>Spermatophyta</taxon>
        <taxon>Magnoliopsida</taxon>
        <taxon>eudicotyledons</taxon>
        <taxon>Gunneridae</taxon>
        <taxon>Pentapetalae</taxon>
        <taxon>asterids</taxon>
        <taxon>lamiids</taxon>
        <taxon>Lamiales</taxon>
        <taxon>Gesneriaceae</taxon>
        <taxon>Didymocarpoideae</taxon>
        <taxon>Trichosporeae</taxon>
        <taxon>Loxocarpinae</taxon>
        <taxon>Dorcoceras</taxon>
    </lineage>
</organism>
<keyword evidence="2" id="KW-1185">Reference proteome</keyword>
<dbReference type="AlphaFoldDB" id="A0A2Z7CUI6"/>
<dbReference type="Proteomes" id="UP000250235">
    <property type="component" value="Unassembled WGS sequence"/>
</dbReference>
<evidence type="ECO:0000313" key="2">
    <source>
        <dbReference type="Proteomes" id="UP000250235"/>
    </source>
</evidence>